<keyword evidence="6" id="KW-0735">Signal-anchor</keyword>
<proteinExistence type="inferred from homology"/>
<reference evidence="12" key="1">
    <citation type="submission" date="2022-11" db="UniProtKB">
        <authorList>
            <consortium name="EnsemblMetazoa"/>
        </authorList>
    </citation>
    <scope>IDENTIFICATION</scope>
</reference>
<keyword evidence="3" id="KW-0328">Glycosyltransferase</keyword>
<keyword evidence="13" id="KW-1185">Reference proteome</keyword>
<dbReference type="InterPro" id="IPR002659">
    <property type="entry name" value="Glyco_trans_31"/>
</dbReference>
<dbReference type="PANTHER" id="PTHR11214:SF364">
    <property type="entry name" value="HEXOSYLTRANSFERASE"/>
    <property type="match status" value="1"/>
</dbReference>
<evidence type="ECO:0008006" key="14">
    <source>
        <dbReference type="Google" id="ProtNLM"/>
    </source>
</evidence>
<evidence type="ECO:0000256" key="10">
    <source>
        <dbReference type="ARBA" id="ARBA00023180"/>
    </source>
</evidence>
<dbReference type="GO" id="GO:0000139">
    <property type="term" value="C:Golgi membrane"/>
    <property type="evidence" value="ECO:0007669"/>
    <property type="project" value="UniProtKB-SubCell"/>
</dbReference>
<feature type="region of interest" description="Disordered" evidence="11">
    <location>
        <begin position="85"/>
        <end position="128"/>
    </location>
</feature>
<evidence type="ECO:0000256" key="9">
    <source>
        <dbReference type="ARBA" id="ARBA00023136"/>
    </source>
</evidence>
<dbReference type="OrthoDB" id="5957813at2759"/>
<evidence type="ECO:0000256" key="7">
    <source>
        <dbReference type="ARBA" id="ARBA00022989"/>
    </source>
</evidence>
<dbReference type="FunFam" id="3.90.550.50:FF:000001">
    <property type="entry name" value="Hexosyltransferase"/>
    <property type="match status" value="1"/>
</dbReference>
<dbReference type="GO" id="GO:0006493">
    <property type="term" value="P:protein O-linked glycosylation"/>
    <property type="evidence" value="ECO:0007669"/>
    <property type="project" value="TreeGrafter"/>
</dbReference>
<dbReference type="Pfam" id="PF01762">
    <property type="entry name" value="Galactosyl_T"/>
    <property type="match status" value="1"/>
</dbReference>
<accession>A0A914B1M0</accession>
<comment type="subcellular location">
    <subcellularLocation>
        <location evidence="1">Golgi apparatus membrane</location>
        <topology evidence="1">Single-pass type II membrane protein</topology>
    </subcellularLocation>
</comment>
<comment type="similarity">
    <text evidence="2">Belongs to the glycosyltransferase 31 family.</text>
</comment>
<name>A0A914B1M0_PATMI</name>
<dbReference type="AlphaFoldDB" id="A0A914B1M0"/>
<dbReference type="Proteomes" id="UP000887568">
    <property type="component" value="Unplaced"/>
</dbReference>
<dbReference type="PANTHER" id="PTHR11214">
    <property type="entry name" value="BETA-1,3-N-ACETYLGLUCOSAMINYLTRANSFERASE"/>
    <property type="match status" value="1"/>
</dbReference>
<dbReference type="Gene3D" id="3.90.550.50">
    <property type="match status" value="1"/>
</dbReference>
<sequence>MAIVRTTFLQLLLITAAALILPVYFAVWKFLIVDPISQKRLRYQEFYLRDKMARGPFLNERRPHWQGSQFPNQSLDTVKKMAQIKQKPESLSEKTLATDTNQNRKDSKALQTSHKTDDTLSRSRSPVDVRKEKYKNVDYRQSCKFLKTSKGLHRVCIDRYINGSRGRLTAKAVMAQKRYYTKKPVLVSRDVPKPDAGETWKENLDDGEMTQSPVVRKIDMKPRRHRDATVPSRISKPSTRGILDNALWLSYIDPHDYRYLVNPATTTCQTHDRIDLLVLVTSHPNNNERRAVIRETWGAPRGSTTLSAEVRVRFLLGVANLTSGRTLPSDLQREVEEYDDLIVEDFLDSYLNLTTKTVMGLKWASRFCSDARYVMKTDDDIIVNIPKILAYLHTAPRRVLITGRLAKSYPVLRDKWEKFYVPKDIYSKSTYPDYCVGLGYIMSADLVNRLYLQSLLTPLFPWEDVYVGIMLKEIGIIPKDIKNFYYFNGGSLFQGDTILVAPKKTLYRLRSFYMLDGLTPTQTRILWKQWRG</sequence>
<feature type="compositionally biased region" description="Basic and acidic residues" evidence="11">
    <location>
        <begin position="102"/>
        <end position="128"/>
    </location>
</feature>
<organism evidence="12 13">
    <name type="scientific">Patiria miniata</name>
    <name type="common">Bat star</name>
    <name type="synonym">Asterina miniata</name>
    <dbReference type="NCBI Taxonomy" id="46514"/>
    <lineage>
        <taxon>Eukaryota</taxon>
        <taxon>Metazoa</taxon>
        <taxon>Echinodermata</taxon>
        <taxon>Eleutherozoa</taxon>
        <taxon>Asterozoa</taxon>
        <taxon>Asteroidea</taxon>
        <taxon>Valvatacea</taxon>
        <taxon>Valvatida</taxon>
        <taxon>Asterinidae</taxon>
        <taxon>Patiria</taxon>
    </lineage>
</organism>
<evidence type="ECO:0000313" key="13">
    <source>
        <dbReference type="Proteomes" id="UP000887568"/>
    </source>
</evidence>
<dbReference type="InterPro" id="IPR029044">
    <property type="entry name" value="Nucleotide-diphossugar_trans"/>
</dbReference>
<protein>
    <recommendedName>
        <fullName evidence="14">Hexosyltransferase</fullName>
    </recommendedName>
</protein>
<dbReference type="GeneID" id="119739135"/>
<evidence type="ECO:0000256" key="4">
    <source>
        <dbReference type="ARBA" id="ARBA00022679"/>
    </source>
</evidence>
<keyword evidence="7" id="KW-1133">Transmembrane helix</keyword>
<evidence type="ECO:0000256" key="11">
    <source>
        <dbReference type="SAM" id="MobiDB-lite"/>
    </source>
</evidence>
<dbReference type="SUPFAM" id="SSF53448">
    <property type="entry name" value="Nucleotide-diphospho-sugar transferases"/>
    <property type="match status" value="1"/>
</dbReference>
<dbReference type="RefSeq" id="XP_038069892.1">
    <property type="nucleotide sequence ID" value="XM_038213964.1"/>
</dbReference>
<evidence type="ECO:0000256" key="8">
    <source>
        <dbReference type="ARBA" id="ARBA00023034"/>
    </source>
</evidence>
<dbReference type="EnsemblMetazoa" id="XM_038213964.1">
    <property type="protein sequence ID" value="XP_038069892.1"/>
    <property type="gene ID" value="LOC119739135"/>
</dbReference>
<evidence type="ECO:0000256" key="6">
    <source>
        <dbReference type="ARBA" id="ARBA00022968"/>
    </source>
</evidence>
<keyword evidence="10" id="KW-0325">Glycoprotein</keyword>
<keyword evidence="9" id="KW-0472">Membrane</keyword>
<evidence type="ECO:0000256" key="3">
    <source>
        <dbReference type="ARBA" id="ARBA00022676"/>
    </source>
</evidence>
<keyword evidence="5" id="KW-0812">Transmembrane</keyword>
<evidence type="ECO:0000256" key="2">
    <source>
        <dbReference type="ARBA" id="ARBA00008661"/>
    </source>
</evidence>
<evidence type="ECO:0000256" key="5">
    <source>
        <dbReference type="ARBA" id="ARBA00022692"/>
    </source>
</evidence>
<dbReference type="GO" id="GO:0016758">
    <property type="term" value="F:hexosyltransferase activity"/>
    <property type="evidence" value="ECO:0007669"/>
    <property type="project" value="InterPro"/>
</dbReference>
<evidence type="ECO:0000256" key="1">
    <source>
        <dbReference type="ARBA" id="ARBA00004323"/>
    </source>
</evidence>
<evidence type="ECO:0000313" key="12">
    <source>
        <dbReference type="EnsemblMetazoa" id="XP_038069892.1"/>
    </source>
</evidence>
<keyword evidence="4" id="KW-0808">Transferase</keyword>
<keyword evidence="8" id="KW-0333">Golgi apparatus</keyword>